<organism evidence="2 3">
    <name type="scientific">Ascaris lumbricoides</name>
    <name type="common">Giant roundworm</name>
    <dbReference type="NCBI Taxonomy" id="6252"/>
    <lineage>
        <taxon>Eukaryota</taxon>
        <taxon>Metazoa</taxon>
        <taxon>Ecdysozoa</taxon>
        <taxon>Nematoda</taxon>
        <taxon>Chromadorea</taxon>
        <taxon>Rhabditida</taxon>
        <taxon>Spirurina</taxon>
        <taxon>Ascaridomorpha</taxon>
        <taxon>Ascaridoidea</taxon>
        <taxon>Ascarididae</taxon>
        <taxon>Ascaris</taxon>
    </lineage>
</organism>
<feature type="transmembrane region" description="Helical" evidence="1">
    <location>
        <begin position="25"/>
        <end position="48"/>
    </location>
</feature>
<name>A0A0M3IDX6_ASCLU</name>
<keyword evidence="1" id="KW-1133">Transmembrane helix</keyword>
<keyword evidence="2" id="KW-1185">Reference proteome</keyword>
<keyword evidence="1" id="KW-0472">Membrane</keyword>
<evidence type="ECO:0000313" key="3">
    <source>
        <dbReference type="WBParaSite" id="ALUE_0001625801-mRNA-1"/>
    </source>
</evidence>
<sequence>MKDGAAVEKGCTDNSHYWPLKHHQLIIYTAIHTFTIFSISSTAAARIIKIVLDVSLKLTTNAHLQKAVCTFEVLLLPLRIRDFRKIIDVKTRILPRTRSGMINASVLKAAIVLEIGECDNLQAAQQIGALVQPQKCHLQANFNSHLTVITVEV</sequence>
<evidence type="ECO:0000313" key="2">
    <source>
        <dbReference type="Proteomes" id="UP000036681"/>
    </source>
</evidence>
<keyword evidence="1" id="KW-0812">Transmembrane</keyword>
<dbReference type="Proteomes" id="UP000036681">
    <property type="component" value="Unplaced"/>
</dbReference>
<evidence type="ECO:0000256" key="1">
    <source>
        <dbReference type="SAM" id="Phobius"/>
    </source>
</evidence>
<reference evidence="3" key="1">
    <citation type="submission" date="2017-02" db="UniProtKB">
        <authorList>
            <consortium name="WormBaseParasite"/>
        </authorList>
    </citation>
    <scope>IDENTIFICATION</scope>
</reference>
<protein>
    <submittedName>
        <fullName evidence="3">Uncharacterized protein</fullName>
    </submittedName>
</protein>
<proteinExistence type="predicted"/>
<dbReference type="AlphaFoldDB" id="A0A0M3IDX6"/>
<dbReference type="WBParaSite" id="ALUE_0001625801-mRNA-1">
    <property type="protein sequence ID" value="ALUE_0001625801-mRNA-1"/>
    <property type="gene ID" value="ALUE_0001625801"/>
</dbReference>
<accession>A0A0M3IDX6</accession>